<protein>
    <submittedName>
        <fullName evidence="2">Uncharacterized protein</fullName>
    </submittedName>
</protein>
<organism evidence="2 3">
    <name type="scientific">Forsythia ovata</name>
    <dbReference type="NCBI Taxonomy" id="205694"/>
    <lineage>
        <taxon>Eukaryota</taxon>
        <taxon>Viridiplantae</taxon>
        <taxon>Streptophyta</taxon>
        <taxon>Embryophyta</taxon>
        <taxon>Tracheophyta</taxon>
        <taxon>Spermatophyta</taxon>
        <taxon>Magnoliopsida</taxon>
        <taxon>eudicotyledons</taxon>
        <taxon>Gunneridae</taxon>
        <taxon>Pentapetalae</taxon>
        <taxon>asterids</taxon>
        <taxon>lamiids</taxon>
        <taxon>Lamiales</taxon>
        <taxon>Oleaceae</taxon>
        <taxon>Forsythieae</taxon>
        <taxon>Forsythia</taxon>
    </lineage>
</organism>
<feature type="compositionally biased region" description="Basic and acidic residues" evidence="1">
    <location>
        <begin position="42"/>
        <end position="58"/>
    </location>
</feature>
<sequence length="213" mass="23717">MSVSRSHSGKSESESKKKPQGAEGNAAGIKGNGSKILIKFPCKNERKNQEEPRERGARENNGSENGANGGGGQKKEKRKLSFEISLSQREIEEDIYSLTGSRPNRRPKKRAKNVQKQLDDVFPGSWLASITPDSYKVLFFRVFRKLLIYSARRNSASLELPKHDGNSSSESVEMWLPPVPAALRQSQPGSFCLRSSSPPWLRITGEVLLLLIH</sequence>
<feature type="region of interest" description="Disordered" evidence="1">
    <location>
        <begin position="1"/>
        <end position="79"/>
    </location>
</feature>
<dbReference type="EMBL" id="JBFOLJ010000014">
    <property type="protein sequence ID" value="KAL2478004.1"/>
    <property type="molecule type" value="Genomic_DNA"/>
</dbReference>
<dbReference type="PANTHER" id="PTHR33130">
    <property type="entry name" value="PUTATIVE (DUF1639)-RELATED"/>
    <property type="match status" value="1"/>
</dbReference>
<dbReference type="Proteomes" id="UP001604277">
    <property type="component" value="Unassembled WGS sequence"/>
</dbReference>
<keyword evidence="3" id="KW-1185">Reference proteome</keyword>
<evidence type="ECO:0000313" key="2">
    <source>
        <dbReference type="EMBL" id="KAL2478004.1"/>
    </source>
</evidence>
<reference evidence="3" key="1">
    <citation type="submission" date="2024-07" db="EMBL/GenBank/DDBJ databases">
        <title>Two chromosome-level genome assemblies of Korean endemic species Abeliophyllum distichum and Forsythia ovata (Oleaceae).</title>
        <authorList>
            <person name="Jang H."/>
        </authorList>
    </citation>
    <scope>NUCLEOTIDE SEQUENCE [LARGE SCALE GENOMIC DNA]</scope>
</reference>
<gene>
    <name evidence="2" type="ORF">Fot_47018</name>
</gene>
<dbReference type="AlphaFoldDB" id="A0ABD1QQ05"/>
<accession>A0ABD1QQ05</accession>
<dbReference type="InterPro" id="IPR012438">
    <property type="entry name" value="DUF1639"/>
</dbReference>
<dbReference type="PANTHER" id="PTHR33130:SF40">
    <property type="entry name" value="CHROMOGRANIN (DUF1639)"/>
    <property type="match status" value="1"/>
</dbReference>
<proteinExistence type="predicted"/>
<comment type="caution">
    <text evidence="2">The sequence shown here is derived from an EMBL/GenBank/DDBJ whole genome shotgun (WGS) entry which is preliminary data.</text>
</comment>
<evidence type="ECO:0000256" key="1">
    <source>
        <dbReference type="SAM" id="MobiDB-lite"/>
    </source>
</evidence>
<dbReference type="Pfam" id="PF07797">
    <property type="entry name" value="DUF1639"/>
    <property type="match status" value="1"/>
</dbReference>
<name>A0ABD1QQ05_9LAMI</name>
<evidence type="ECO:0000313" key="3">
    <source>
        <dbReference type="Proteomes" id="UP001604277"/>
    </source>
</evidence>